<evidence type="ECO:0000313" key="2">
    <source>
        <dbReference type="EMBL" id="SVC52310.1"/>
    </source>
</evidence>
<reference evidence="2" key="1">
    <citation type="submission" date="2018-05" db="EMBL/GenBank/DDBJ databases">
        <authorList>
            <person name="Lanie J.A."/>
            <person name="Ng W.-L."/>
            <person name="Kazmierczak K.M."/>
            <person name="Andrzejewski T.M."/>
            <person name="Davidsen T.M."/>
            <person name="Wayne K.J."/>
            <person name="Tettelin H."/>
            <person name="Glass J.I."/>
            <person name="Rusch D."/>
            <person name="Podicherti R."/>
            <person name="Tsui H.-C.T."/>
            <person name="Winkler M.E."/>
        </authorList>
    </citation>
    <scope>NUCLEOTIDE SEQUENCE</scope>
</reference>
<proteinExistence type="predicted"/>
<protein>
    <submittedName>
        <fullName evidence="2">Uncharacterized protein</fullName>
    </submittedName>
</protein>
<feature type="non-terminal residue" evidence="2">
    <location>
        <position position="63"/>
    </location>
</feature>
<accession>A0A382MUT8</accession>
<dbReference type="AlphaFoldDB" id="A0A382MUT8"/>
<gene>
    <name evidence="2" type="ORF">METZ01_LOCUS305164</name>
</gene>
<keyword evidence="1" id="KW-0812">Transmembrane</keyword>
<dbReference type="EMBL" id="UINC01095877">
    <property type="protein sequence ID" value="SVC52310.1"/>
    <property type="molecule type" value="Genomic_DNA"/>
</dbReference>
<name>A0A382MUT8_9ZZZZ</name>
<sequence length="63" mass="6793">MIIGDIVSTYQLTAVRAFVALCDAFILCLITLESAITTIGPTASLASLSAMLPRIDRRIPDRI</sequence>
<evidence type="ECO:0000256" key="1">
    <source>
        <dbReference type="SAM" id="Phobius"/>
    </source>
</evidence>
<keyword evidence="1" id="KW-1133">Transmembrane helix</keyword>
<keyword evidence="1" id="KW-0472">Membrane</keyword>
<organism evidence="2">
    <name type="scientific">marine metagenome</name>
    <dbReference type="NCBI Taxonomy" id="408172"/>
    <lineage>
        <taxon>unclassified sequences</taxon>
        <taxon>metagenomes</taxon>
        <taxon>ecological metagenomes</taxon>
    </lineage>
</organism>
<feature type="transmembrane region" description="Helical" evidence="1">
    <location>
        <begin position="12"/>
        <end position="32"/>
    </location>
</feature>